<evidence type="ECO:0000256" key="1">
    <source>
        <dbReference type="ARBA" id="ARBA00022679"/>
    </source>
</evidence>
<proteinExistence type="predicted"/>
<evidence type="ECO:0000256" key="5">
    <source>
        <dbReference type="PROSITE-ProRule" id="PRU10141"/>
    </source>
</evidence>
<dbReference type="CDD" id="cd14014">
    <property type="entry name" value="STKc_PknB_like"/>
    <property type="match status" value="1"/>
</dbReference>
<dbReference type="InterPro" id="IPR008271">
    <property type="entry name" value="Ser/Thr_kinase_AS"/>
</dbReference>
<organism evidence="8 9">
    <name type="scientific">Polyangium sorediatum</name>
    <dbReference type="NCBI Taxonomy" id="889274"/>
    <lineage>
        <taxon>Bacteria</taxon>
        <taxon>Pseudomonadati</taxon>
        <taxon>Myxococcota</taxon>
        <taxon>Polyangia</taxon>
        <taxon>Polyangiales</taxon>
        <taxon>Polyangiaceae</taxon>
        <taxon>Polyangium</taxon>
    </lineage>
</organism>
<dbReference type="Pfam" id="PF00069">
    <property type="entry name" value="Pkinase"/>
    <property type="match status" value="1"/>
</dbReference>
<comment type="caution">
    <text evidence="8">The sequence shown here is derived from an EMBL/GenBank/DDBJ whole genome shotgun (WGS) entry which is preliminary data.</text>
</comment>
<evidence type="ECO:0000313" key="8">
    <source>
        <dbReference type="EMBL" id="MDI1437659.1"/>
    </source>
</evidence>
<keyword evidence="3 8" id="KW-0418">Kinase</keyword>
<dbReference type="EMBL" id="JARZHI010000152">
    <property type="protein sequence ID" value="MDI1437659.1"/>
    <property type="molecule type" value="Genomic_DNA"/>
</dbReference>
<gene>
    <name evidence="8" type="ORF">QHF89_49585</name>
</gene>
<dbReference type="InterPro" id="IPR011009">
    <property type="entry name" value="Kinase-like_dom_sf"/>
</dbReference>
<evidence type="ECO:0000256" key="6">
    <source>
        <dbReference type="SAM" id="Phobius"/>
    </source>
</evidence>
<dbReference type="PROSITE" id="PS00107">
    <property type="entry name" value="PROTEIN_KINASE_ATP"/>
    <property type="match status" value="1"/>
</dbReference>
<dbReference type="Proteomes" id="UP001160301">
    <property type="component" value="Unassembled WGS sequence"/>
</dbReference>
<dbReference type="SUPFAM" id="SSF48452">
    <property type="entry name" value="TPR-like"/>
    <property type="match status" value="2"/>
</dbReference>
<keyword evidence="4 5" id="KW-0067">ATP-binding</keyword>
<dbReference type="PANTHER" id="PTHR43289">
    <property type="entry name" value="MITOGEN-ACTIVATED PROTEIN KINASE KINASE KINASE 20-RELATED"/>
    <property type="match status" value="1"/>
</dbReference>
<dbReference type="PROSITE" id="PS50011">
    <property type="entry name" value="PROTEIN_KINASE_DOM"/>
    <property type="match status" value="1"/>
</dbReference>
<protein>
    <submittedName>
        <fullName evidence="8">Protein kinase</fullName>
    </submittedName>
</protein>
<dbReference type="Gene3D" id="1.25.40.10">
    <property type="entry name" value="Tetratricopeptide repeat domain"/>
    <property type="match status" value="4"/>
</dbReference>
<dbReference type="InterPro" id="IPR000719">
    <property type="entry name" value="Prot_kinase_dom"/>
</dbReference>
<name>A0ABT6PAL5_9BACT</name>
<feature type="transmembrane region" description="Helical" evidence="6">
    <location>
        <begin position="316"/>
        <end position="336"/>
    </location>
</feature>
<dbReference type="SUPFAM" id="SSF56112">
    <property type="entry name" value="Protein kinase-like (PK-like)"/>
    <property type="match status" value="1"/>
</dbReference>
<evidence type="ECO:0000256" key="3">
    <source>
        <dbReference type="ARBA" id="ARBA00022777"/>
    </source>
</evidence>
<evidence type="ECO:0000256" key="2">
    <source>
        <dbReference type="ARBA" id="ARBA00022741"/>
    </source>
</evidence>
<dbReference type="Pfam" id="PF06552">
    <property type="entry name" value="TOM20_plant"/>
    <property type="match status" value="1"/>
</dbReference>
<accession>A0ABT6PAL5</accession>
<dbReference type="InterPro" id="IPR017441">
    <property type="entry name" value="Protein_kinase_ATP_BS"/>
</dbReference>
<keyword evidence="2 5" id="KW-0547">Nucleotide-binding</keyword>
<dbReference type="RefSeq" id="WP_136973390.1">
    <property type="nucleotide sequence ID" value="NZ_JARZHI010000152.1"/>
</dbReference>
<dbReference type="PROSITE" id="PS00108">
    <property type="entry name" value="PROTEIN_KINASE_ST"/>
    <property type="match status" value="1"/>
</dbReference>
<evidence type="ECO:0000313" key="9">
    <source>
        <dbReference type="Proteomes" id="UP001160301"/>
    </source>
</evidence>
<dbReference type="SMART" id="SM00220">
    <property type="entry name" value="S_TKc"/>
    <property type="match status" value="1"/>
</dbReference>
<dbReference type="GO" id="GO:0016301">
    <property type="term" value="F:kinase activity"/>
    <property type="evidence" value="ECO:0007669"/>
    <property type="project" value="UniProtKB-KW"/>
</dbReference>
<keyword evidence="6" id="KW-1133">Transmembrane helix</keyword>
<keyword evidence="6" id="KW-0472">Membrane</keyword>
<keyword evidence="9" id="KW-1185">Reference proteome</keyword>
<sequence length="1070" mass="117575">MAPSSLDATLKPGAVGPAGSEGFPVHGWDRYQPLRLLGQGGMGRVFLARDVRLSRDVALKFVRGDDPELPRRFVLEARAQARVDHPRVCKVYEVGEIDGKIYIAMQYIDGRPLSELAGELTIEQKAMLVRGAALGAHEAHKAGLVHRDLKPSNIMVERTEGGELRPYVMDFGVARSAHEGASETGAILGTPHYMSPEQAAGEAGKLDRRSDVYSLGATLHAILTGAPPIPGDHPLEVLANIAHVGPRRLRDLDPSIPADLEAIVLKCLEKDRSERYDSARALAEDLARFLDGEPVLARRAGALYRLRKKARKHRRLVALAAVALAAVLVALGWGVYTRRQAGERERLARRFTALVEHLEAIARYSALAPIHDIRADRQRIREGMAELEAEVRGAGPATAGPGYDALGRGFLALDDDTRARQNLLLAWEHGDHEPRVAYALALVHGRLYQRGLLDAERIPSMEQREEKKREVERRHRDPAVAYLAQSEGAEVPSAAYVAALLAFYEGRHDDALTHLDALGDGLPWFYEAPLLRGDVLFARALLGRFEGKRERMGADLEAARHAYAAAAEIGESVPAVYAALGELEYAALVIELYGGGDVDPPFERGVAAADRALRVLPDHTPSLLVEARLRRSLAEYRSNQGRDVELLLAEGIRFAERAALAPTGGPEAALELARGYRQWGEHLQSKNVDPRRKLAKALDISNEIIPDAHDYDFYVHLGLIHKVWADYEDQIGLPSDAHRSQAIDAYRRAIDLDPRGSDVWLNLAINFFARASQPGAADPEGDLREALAALEKGRKENPRHIVPYFYGGEIHALLAKRREERGEDPVPLLGQALATYRAGLTVNPRLPHLHNGVGAVLVEEARVASARGHDPVPLLAEAERAFDQAILVAPDQGYAYSNKGFALVRRAMAERARGENPAPSVRAAVRALERALDRIPGEADFWSNLGMAHVVLSEYEASQGRDPTSTLRRATSALDEALTQNPRAAQAHVFLGEARSTEARWAAQKRRARPGDFERAARHFQQGLALEPKNHEYLDAFRRFCDAWAAWLDENGEDPGPARALLEPRAAAGR</sequence>
<feature type="binding site" evidence="5">
    <location>
        <position position="60"/>
    </location>
    <ligand>
        <name>ATP</name>
        <dbReference type="ChEBI" id="CHEBI:30616"/>
    </ligand>
</feature>
<evidence type="ECO:0000256" key="4">
    <source>
        <dbReference type="ARBA" id="ARBA00022840"/>
    </source>
</evidence>
<dbReference type="InterPro" id="IPR011990">
    <property type="entry name" value="TPR-like_helical_dom_sf"/>
</dbReference>
<dbReference type="Gene3D" id="3.30.200.20">
    <property type="entry name" value="Phosphorylase Kinase, domain 1"/>
    <property type="match status" value="1"/>
</dbReference>
<keyword evidence="1" id="KW-0808">Transferase</keyword>
<keyword evidence="6" id="KW-0812">Transmembrane</keyword>
<dbReference type="Gene3D" id="1.10.510.10">
    <property type="entry name" value="Transferase(Phosphotransferase) domain 1"/>
    <property type="match status" value="1"/>
</dbReference>
<feature type="domain" description="Protein kinase" evidence="7">
    <location>
        <begin position="31"/>
        <end position="290"/>
    </location>
</feature>
<dbReference type="PANTHER" id="PTHR43289:SF6">
    <property type="entry name" value="SERINE_THREONINE-PROTEIN KINASE NEKL-3"/>
    <property type="match status" value="1"/>
</dbReference>
<evidence type="ECO:0000259" key="7">
    <source>
        <dbReference type="PROSITE" id="PS50011"/>
    </source>
</evidence>
<reference evidence="8 9" key="1">
    <citation type="submission" date="2023-04" db="EMBL/GenBank/DDBJ databases">
        <title>The genome sequence of Polyangium sorediatum DSM14670.</title>
        <authorList>
            <person name="Zhang X."/>
        </authorList>
    </citation>
    <scope>NUCLEOTIDE SEQUENCE [LARGE SCALE GENOMIC DNA]</scope>
    <source>
        <strain evidence="8 9">DSM 14670</strain>
    </source>
</reference>